<dbReference type="Proteomes" id="UP000013378">
    <property type="component" value="Unassembled WGS sequence"/>
</dbReference>
<dbReference type="InterPro" id="IPR050256">
    <property type="entry name" value="Glycosyltransferase_2"/>
</dbReference>
<keyword evidence="12" id="KW-1185">Reference proteome</keyword>
<reference evidence="11 12" key="1">
    <citation type="journal article" date="2015" name="Geomicrobiol. J.">
        <title>Caldisalinibacter kiritimatiensis gen. nov., sp. nov., a moderately thermohalophilic thiosulfate-reducing bacterium from a hypersaline microbial mat.</title>
        <authorList>
            <person name="Ben Hania W."/>
            <person name="Joseph M."/>
            <person name="Fiebig A."/>
            <person name="Bunk B."/>
            <person name="Klenk H.-P."/>
            <person name="Fardeau M.-L."/>
            <person name="Spring S."/>
        </authorList>
    </citation>
    <scope>NUCLEOTIDE SEQUENCE [LARGE SCALE GENOMIC DNA]</scope>
    <source>
        <strain evidence="11 12">L21-TH-D2</strain>
    </source>
</reference>
<dbReference type="Pfam" id="PF00535">
    <property type="entry name" value="Glycos_transf_2"/>
    <property type="match status" value="1"/>
</dbReference>
<evidence type="ECO:0000256" key="2">
    <source>
        <dbReference type="ARBA" id="ARBA00006739"/>
    </source>
</evidence>
<organism evidence="11 12">
    <name type="scientific">Caldisalinibacter kiritimatiensis</name>
    <dbReference type="NCBI Taxonomy" id="1304284"/>
    <lineage>
        <taxon>Bacteria</taxon>
        <taxon>Bacillati</taxon>
        <taxon>Bacillota</taxon>
        <taxon>Tissierellia</taxon>
        <taxon>Tissierellales</taxon>
        <taxon>Thermohalobacteraceae</taxon>
        <taxon>Caldisalinibacter</taxon>
    </lineage>
</organism>
<dbReference type="EC" id="2.4.1.266" evidence="6"/>
<evidence type="ECO:0000256" key="7">
    <source>
        <dbReference type="ARBA" id="ARBA00040894"/>
    </source>
</evidence>
<dbReference type="PATRIC" id="fig|1304284.3.peg.1300"/>
<comment type="catalytic activity">
    <reaction evidence="9">
        <text>an NDP-alpha-D-glucose + (2R)-3-phosphoglycerate = (2R)-2-O-(alpha-D-glucopyranosyl)-3-phospho-glycerate + a ribonucleoside 5'-diphosphate + H(+)</text>
        <dbReference type="Rhea" id="RHEA:47244"/>
        <dbReference type="ChEBI" id="CHEBI:15378"/>
        <dbReference type="ChEBI" id="CHEBI:57930"/>
        <dbReference type="ChEBI" id="CHEBI:58272"/>
        <dbReference type="ChEBI" id="CHEBI:62600"/>
        <dbReference type="ChEBI" id="CHEBI:76533"/>
        <dbReference type="EC" id="2.4.1.266"/>
    </reaction>
    <physiologicalReaction direction="left-to-right" evidence="9">
        <dbReference type="Rhea" id="RHEA:47245"/>
    </physiologicalReaction>
</comment>
<evidence type="ECO:0000256" key="8">
    <source>
        <dbReference type="ARBA" id="ARBA00048689"/>
    </source>
</evidence>
<proteinExistence type="inferred from homology"/>
<dbReference type="InterPro" id="IPR029044">
    <property type="entry name" value="Nucleotide-diphossugar_trans"/>
</dbReference>
<dbReference type="eggNOG" id="COG1215">
    <property type="taxonomic scope" value="Bacteria"/>
</dbReference>
<dbReference type="PANTHER" id="PTHR48090">
    <property type="entry name" value="UNDECAPRENYL-PHOSPHATE 4-DEOXY-4-FORMAMIDO-L-ARABINOSE TRANSFERASE-RELATED"/>
    <property type="match status" value="1"/>
</dbReference>
<evidence type="ECO:0000313" key="11">
    <source>
        <dbReference type="EMBL" id="EOD00616.1"/>
    </source>
</evidence>
<dbReference type="GO" id="GO:0016757">
    <property type="term" value="F:glycosyltransferase activity"/>
    <property type="evidence" value="ECO:0007669"/>
    <property type="project" value="UniProtKB-KW"/>
</dbReference>
<dbReference type="AlphaFoldDB" id="R1CPM1"/>
<dbReference type="CDD" id="cd04179">
    <property type="entry name" value="DPM_DPG-synthase_like"/>
    <property type="match status" value="1"/>
</dbReference>
<dbReference type="InterPro" id="IPR001173">
    <property type="entry name" value="Glyco_trans_2-like"/>
</dbReference>
<gene>
    <name evidence="11" type="ORF">L21TH_1330</name>
</gene>
<dbReference type="SUPFAM" id="SSF53448">
    <property type="entry name" value="Nucleotide-diphospho-sugar transferases"/>
    <property type="match status" value="1"/>
</dbReference>
<sequence length="211" mass="23328">MYYVTAVIPAYNEEKTIGDVISTVKQVDLVDSIVVVSDGSEDRTADIAKLHDVEVIELEENMGKGGAIRKGVDNSKGDIILFLDADLIGLKTVHITKLLLPVINDECDMTIGVFSNGRFATDLAQKVAPYLSGQRAVKRHIIEGMDNIDITNYGVEVAITKYVNRYDIKTNEVILDNLTHVMKEEKLGVVKGLAARLKMYWDIAKMLSIGE</sequence>
<dbReference type="STRING" id="1304284.L21TH_1330"/>
<evidence type="ECO:0000256" key="6">
    <source>
        <dbReference type="ARBA" id="ARBA00039022"/>
    </source>
</evidence>
<comment type="catalytic activity">
    <reaction evidence="8">
        <text>(2R)-3-phosphoglycerate + UDP-alpha-D-glucose = (2R)-2-O-(alpha-D-glucopyranosyl)-3-phospho-glycerate + UDP + H(+)</text>
        <dbReference type="Rhea" id="RHEA:31319"/>
        <dbReference type="ChEBI" id="CHEBI:15378"/>
        <dbReference type="ChEBI" id="CHEBI:58223"/>
        <dbReference type="ChEBI" id="CHEBI:58272"/>
        <dbReference type="ChEBI" id="CHEBI:58885"/>
        <dbReference type="ChEBI" id="CHEBI:62600"/>
        <dbReference type="EC" id="2.4.1.266"/>
    </reaction>
    <physiologicalReaction direction="left-to-right" evidence="8">
        <dbReference type="Rhea" id="RHEA:31320"/>
    </physiologicalReaction>
</comment>
<evidence type="ECO:0000259" key="10">
    <source>
        <dbReference type="Pfam" id="PF00535"/>
    </source>
</evidence>
<dbReference type="OrthoDB" id="9810303at2"/>
<dbReference type="EMBL" id="ARZA01000138">
    <property type="protein sequence ID" value="EOD00616.1"/>
    <property type="molecule type" value="Genomic_DNA"/>
</dbReference>
<evidence type="ECO:0000256" key="3">
    <source>
        <dbReference type="ARBA" id="ARBA00022676"/>
    </source>
</evidence>
<keyword evidence="5" id="KW-0460">Magnesium</keyword>
<evidence type="ECO:0000256" key="1">
    <source>
        <dbReference type="ARBA" id="ARBA00001946"/>
    </source>
</evidence>
<protein>
    <recommendedName>
        <fullName evidence="7">Glucosyl-3-phosphoglycerate synthase</fullName>
        <ecNumber evidence="6">2.4.1.266</ecNumber>
    </recommendedName>
</protein>
<evidence type="ECO:0000313" key="12">
    <source>
        <dbReference type="Proteomes" id="UP000013378"/>
    </source>
</evidence>
<keyword evidence="3" id="KW-0328">Glycosyltransferase</keyword>
<name>R1CPM1_9FIRM</name>
<keyword evidence="4 11" id="KW-0808">Transferase</keyword>
<accession>R1CPM1</accession>
<dbReference type="Gene3D" id="3.90.550.10">
    <property type="entry name" value="Spore Coat Polysaccharide Biosynthesis Protein SpsA, Chain A"/>
    <property type="match status" value="1"/>
</dbReference>
<dbReference type="RefSeq" id="WP_006312318.1">
    <property type="nucleotide sequence ID" value="NZ_ARZA01000138.1"/>
</dbReference>
<comment type="caution">
    <text evidence="11">The sequence shown here is derived from an EMBL/GenBank/DDBJ whole genome shotgun (WGS) entry which is preliminary data.</text>
</comment>
<comment type="cofactor">
    <cofactor evidence="1">
        <name>Mg(2+)</name>
        <dbReference type="ChEBI" id="CHEBI:18420"/>
    </cofactor>
</comment>
<evidence type="ECO:0000256" key="4">
    <source>
        <dbReference type="ARBA" id="ARBA00022679"/>
    </source>
</evidence>
<feature type="domain" description="Glycosyltransferase 2-like" evidence="10">
    <location>
        <begin position="6"/>
        <end position="121"/>
    </location>
</feature>
<comment type="similarity">
    <text evidence="2">Belongs to the glycosyltransferase 2 family.</text>
</comment>
<evidence type="ECO:0000256" key="5">
    <source>
        <dbReference type="ARBA" id="ARBA00022842"/>
    </source>
</evidence>
<dbReference type="PANTHER" id="PTHR48090:SF10">
    <property type="entry name" value="GLUCOSYL-3-PHOSPHOGLYCERATE SYNTHASE"/>
    <property type="match status" value="1"/>
</dbReference>
<evidence type="ECO:0000256" key="9">
    <source>
        <dbReference type="ARBA" id="ARBA00048997"/>
    </source>
</evidence>